<sequence>MPTWMSLVLAALAGIGTIGLLAGVMLMAARSPEDLVDSSAATRAPRDDPASSAADSATTPGSSEADGRASIWPHTWTHEAPDGALGVDEAHREMQVHRNCRLDGCARKATAFQTLIEAGRVVPDSGRMPY</sequence>
<dbReference type="RefSeq" id="WP_196152263.1">
    <property type="nucleotide sequence ID" value="NZ_JADMLG010000013.1"/>
</dbReference>
<feature type="compositionally biased region" description="Low complexity" evidence="1">
    <location>
        <begin position="50"/>
        <end position="60"/>
    </location>
</feature>
<dbReference type="EMBL" id="JADMLG010000013">
    <property type="protein sequence ID" value="MBH0779941.1"/>
    <property type="molecule type" value="Genomic_DNA"/>
</dbReference>
<dbReference type="AlphaFoldDB" id="A0A931IGF7"/>
<keyword evidence="3" id="KW-1185">Reference proteome</keyword>
<feature type="region of interest" description="Disordered" evidence="1">
    <location>
        <begin position="34"/>
        <end position="82"/>
    </location>
</feature>
<name>A0A931IGF7_9NOCA</name>
<proteinExistence type="predicted"/>
<evidence type="ECO:0000256" key="1">
    <source>
        <dbReference type="SAM" id="MobiDB-lite"/>
    </source>
</evidence>
<accession>A0A931IGF7</accession>
<evidence type="ECO:0000313" key="2">
    <source>
        <dbReference type="EMBL" id="MBH0779941.1"/>
    </source>
</evidence>
<dbReference type="Proteomes" id="UP000655751">
    <property type="component" value="Unassembled WGS sequence"/>
</dbReference>
<evidence type="ECO:0000313" key="3">
    <source>
        <dbReference type="Proteomes" id="UP000655751"/>
    </source>
</evidence>
<gene>
    <name evidence="2" type="ORF">IT779_27070</name>
</gene>
<protein>
    <submittedName>
        <fullName evidence="2">Uncharacterized protein</fullName>
    </submittedName>
</protein>
<reference evidence="2" key="1">
    <citation type="submission" date="2020-11" db="EMBL/GenBank/DDBJ databases">
        <title>Nocardia NEAU-351.nov., a novel actinomycete isolated from the cow dung.</title>
        <authorList>
            <person name="Zhang X."/>
        </authorList>
    </citation>
    <scope>NUCLEOTIDE SEQUENCE</scope>
    <source>
        <strain evidence="2">NEAU-351</strain>
    </source>
</reference>
<comment type="caution">
    <text evidence="2">The sequence shown here is derived from an EMBL/GenBank/DDBJ whole genome shotgun (WGS) entry which is preliminary data.</text>
</comment>
<organism evidence="2 3">
    <name type="scientific">Nocardia bovistercoris</name>
    <dbReference type="NCBI Taxonomy" id="2785916"/>
    <lineage>
        <taxon>Bacteria</taxon>
        <taxon>Bacillati</taxon>
        <taxon>Actinomycetota</taxon>
        <taxon>Actinomycetes</taxon>
        <taxon>Mycobacteriales</taxon>
        <taxon>Nocardiaceae</taxon>
        <taxon>Nocardia</taxon>
    </lineage>
</organism>